<protein>
    <recommendedName>
        <fullName evidence="5 12">ADP-ribosylation factor-like protein 2-binding protein</fullName>
        <shortName evidence="12">ARF-like 2-binding protein</shortName>
    </recommendedName>
</protein>
<dbReference type="PANTHER" id="PTHR15487:SF4">
    <property type="entry name" value="ADP-RIBOSYLATION FACTOR-LIKE PROTEIN 2-BINDING PROTEIN"/>
    <property type="match status" value="1"/>
</dbReference>
<evidence type="ECO:0000256" key="12">
    <source>
        <dbReference type="RuleBase" id="RU367099"/>
    </source>
</evidence>
<dbReference type="RefSeq" id="XP_022340130.1">
    <property type="nucleotide sequence ID" value="XM_022484422.1"/>
</dbReference>
<evidence type="ECO:0000259" key="14">
    <source>
        <dbReference type="Pfam" id="PF11527"/>
    </source>
</evidence>
<evidence type="ECO:0000256" key="1">
    <source>
        <dbReference type="ARBA" id="ARBA00004120"/>
    </source>
</evidence>
<dbReference type="GO" id="GO:0005758">
    <property type="term" value="C:mitochondrial intermembrane space"/>
    <property type="evidence" value="ECO:0007669"/>
    <property type="project" value="UniProtKB-SubCell"/>
</dbReference>
<dbReference type="Gene3D" id="1.20.1520.10">
    <property type="entry name" value="ADP-ribosylation factor-like 2-binding protein, domain"/>
    <property type="match status" value="1"/>
</dbReference>
<evidence type="ECO:0000313" key="15">
    <source>
        <dbReference type="Proteomes" id="UP000694844"/>
    </source>
</evidence>
<evidence type="ECO:0000256" key="3">
    <source>
        <dbReference type="ARBA" id="ARBA00004300"/>
    </source>
</evidence>
<keyword evidence="9 12" id="KW-0206">Cytoskeleton</keyword>
<dbReference type="AlphaFoldDB" id="A0A8B8EJ92"/>
<accession>A0A8B8EJ92</accession>
<organism evidence="15 16">
    <name type="scientific">Crassostrea virginica</name>
    <name type="common">Eastern oyster</name>
    <dbReference type="NCBI Taxonomy" id="6565"/>
    <lineage>
        <taxon>Eukaryota</taxon>
        <taxon>Metazoa</taxon>
        <taxon>Spiralia</taxon>
        <taxon>Lophotrochozoa</taxon>
        <taxon>Mollusca</taxon>
        <taxon>Bivalvia</taxon>
        <taxon>Autobranchia</taxon>
        <taxon>Pteriomorphia</taxon>
        <taxon>Ostreida</taxon>
        <taxon>Ostreoidea</taxon>
        <taxon>Ostreidae</taxon>
        <taxon>Crassostrea</taxon>
    </lineage>
</organism>
<sequence>MASNAGNEKPDGIEPMEFAFPEEDLAISSSNAIDTKFDEAVGHIEDIIMEDEFQTLQNDFMEKYYLEFEDTEENKFCYTDIHREYIELIEKYLEEELSKRIEDFSMGEFTKMIMERRNELEGEIFEMLLTFSDFMAFKEMFLDYRAEKEGRNVDLSMGITVTSMHGGPEFEDDDDDDQDMNDHSMHFGGGLSLTGHSLGHQH</sequence>
<feature type="domain" description="BART" evidence="14">
    <location>
        <begin position="37"/>
        <end position="150"/>
    </location>
</feature>
<dbReference type="InterPro" id="IPR038849">
    <property type="entry name" value="ARL2BP"/>
</dbReference>
<keyword evidence="6 12" id="KW-0963">Cytoplasm</keyword>
<dbReference type="OrthoDB" id="302784at2759"/>
<evidence type="ECO:0000256" key="2">
    <source>
        <dbReference type="ARBA" id="ARBA00004123"/>
    </source>
</evidence>
<dbReference type="Proteomes" id="UP000694844">
    <property type="component" value="Chromosome 5"/>
</dbReference>
<evidence type="ECO:0000256" key="6">
    <source>
        <dbReference type="ARBA" id="ARBA00022490"/>
    </source>
</evidence>
<reference evidence="16" key="1">
    <citation type="submission" date="2025-08" db="UniProtKB">
        <authorList>
            <consortium name="RefSeq"/>
        </authorList>
    </citation>
    <scope>IDENTIFICATION</scope>
    <source>
        <tissue evidence="16">Whole sample</tissue>
    </source>
</reference>
<comment type="similarity">
    <text evidence="4 12">Belongs to the ARL2BP family.</text>
</comment>
<keyword evidence="15" id="KW-1185">Reference proteome</keyword>
<evidence type="ECO:0000313" key="16">
    <source>
        <dbReference type="RefSeq" id="XP_022340130.1"/>
    </source>
</evidence>
<dbReference type="GO" id="GO:0005929">
    <property type="term" value="C:cilium"/>
    <property type="evidence" value="ECO:0007669"/>
    <property type="project" value="UniProtKB-UniRule"/>
</dbReference>
<dbReference type="GO" id="GO:0005634">
    <property type="term" value="C:nucleus"/>
    <property type="evidence" value="ECO:0007669"/>
    <property type="project" value="UniProtKB-SubCell"/>
</dbReference>
<dbReference type="GO" id="GO:0005813">
    <property type="term" value="C:centrosome"/>
    <property type="evidence" value="ECO:0007669"/>
    <property type="project" value="UniProtKB-SubCell"/>
</dbReference>
<evidence type="ECO:0000256" key="5">
    <source>
        <dbReference type="ARBA" id="ARBA00014849"/>
    </source>
</evidence>
<dbReference type="PANTHER" id="PTHR15487">
    <property type="entry name" value="ADP-RIBOSYLATION FACTOR-LIKE PROTEIN 2-BINDING PROTEIN"/>
    <property type="match status" value="1"/>
</dbReference>
<dbReference type="InterPro" id="IPR042541">
    <property type="entry name" value="BART_sf"/>
</dbReference>
<evidence type="ECO:0000256" key="7">
    <source>
        <dbReference type="ARBA" id="ARBA00023069"/>
    </source>
</evidence>
<evidence type="ECO:0000256" key="11">
    <source>
        <dbReference type="ARBA" id="ARBA00023273"/>
    </source>
</evidence>
<dbReference type="Pfam" id="PF11527">
    <property type="entry name" value="ARL2_Bind_BART"/>
    <property type="match status" value="1"/>
</dbReference>
<evidence type="ECO:0000256" key="13">
    <source>
        <dbReference type="SAM" id="MobiDB-lite"/>
    </source>
</evidence>
<evidence type="ECO:0000256" key="10">
    <source>
        <dbReference type="ARBA" id="ARBA00023242"/>
    </source>
</evidence>
<dbReference type="InterPro" id="IPR023379">
    <property type="entry name" value="BART_dom"/>
</dbReference>
<keyword evidence="7 12" id="KW-0969">Cilium</keyword>
<keyword evidence="8 12" id="KW-0496">Mitochondrion</keyword>
<proteinExistence type="inferred from homology"/>
<keyword evidence="10 12" id="KW-0539">Nucleus</keyword>
<comment type="subcellular location">
    <subcellularLocation>
        <location evidence="1 12">Cytoplasm</location>
        <location evidence="1 12">Cytoskeleton</location>
        <location evidence="1 12">Cilium basal body</location>
    </subcellularLocation>
    <subcellularLocation>
        <location evidence="3 12">Cytoplasm</location>
        <location evidence="3 12">Cytoskeleton</location>
        <location evidence="3 12">Microtubule organizing center</location>
        <location evidence="3 12">Centrosome</location>
    </subcellularLocation>
    <subcellularLocation>
        <location evidence="12">Cytoplasm</location>
    </subcellularLocation>
    <subcellularLocation>
        <location evidence="2 12">Nucleus</location>
    </subcellularLocation>
    <subcellularLocation>
        <location evidence="12">Mitochondrion intermembrane space</location>
    </subcellularLocation>
</comment>
<comment type="function">
    <text evidence="12">Plays a role as an effector of the ADP-ribosylation factor-like protein 2, ARL2.</text>
</comment>
<evidence type="ECO:0000256" key="4">
    <source>
        <dbReference type="ARBA" id="ARBA00009880"/>
    </source>
</evidence>
<feature type="region of interest" description="Disordered" evidence="13">
    <location>
        <begin position="164"/>
        <end position="186"/>
    </location>
</feature>
<feature type="compositionally biased region" description="Acidic residues" evidence="13">
    <location>
        <begin position="169"/>
        <end position="179"/>
    </location>
</feature>
<dbReference type="GeneID" id="111134892"/>
<keyword evidence="11 12" id="KW-0966">Cell projection</keyword>
<dbReference type="GO" id="GO:0051457">
    <property type="term" value="P:maintenance of protein location in nucleus"/>
    <property type="evidence" value="ECO:0007669"/>
    <property type="project" value="TreeGrafter"/>
</dbReference>
<evidence type="ECO:0000256" key="8">
    <source>
        <dbReference type="ARBA" id="ARBA00023128"/>
    </source>
</evidence>
<gene>
    <name evidence="16" type="primary">LOC111134892</name>
</gene>
<name>A0A8B8EJ92_CRAVI</name>
<evidence type="ECO:0000256" key="9">
    <source>
        <dbReference type="ARBA" id="ARBA00023212"/>
    </source>
</evidence>
<dbReference type="KEGG" id="cvn:111134892"/>